<dbReference type="SUPFAM" id="SSF50156">
    <property type="entry name" value="PDZ domain-like"/>
    <property type="match status" value="3"/>
</dbReference>
<dbReference type="CDD" id="cd00136">
    <property type="entry name" value="PDZ_canonical"/>
    <property type="match status" value="1"/>
</dbReference>
<dbReference type="PROSITE" id="PS50106">
    <property type="entry name" value="PDZ"/>
    <property type="match status" value="3"/>
</dbReference>
<dbReference type="InterPro" id="IPR001478">
    <property type="entry name" value="PDZ"/>
</dbReference>
<feature type="domain" description="PDZ" evidence="10">
    <location>
        <begin position="66"/>
        <end position="153"/>
    </location>
</feature>
<evidence type="ECO:0000313" key="14">
    <source>
        <dbReference type="RefSeq" id="XP_031568300.1"/>
    </source>
</evidence>
<evidence type="ECO:0000256" key="1">
    <source>
        <dbReference type="ARBA" id="ARBA00004651"/>
    </source>
</evidence>
<keyword evidence="11" id="KW-1185">Reference proteome</keyword>
<evidence type="ECO:0000259" key="10">
    <source>
        <dbReference type="PROSITE" id="PS50106"/>
    </source>
</evidence>
<dbReference type="Pfam" id="PF04547">
    <property type="entry name" value="Anoctamin"/>
    <property type="match status" value="1"/>
</dbReference>
<dbReference type="Proteomes" id="UP000515163">
    <property type="component" value="Unplaced"/>
</dbReference>
<dbReference type="OrthoDB" id="296386at2759"/>
<dbReference type="Pfam" id="PF16178">
    <property type="entry name" value="Anoct_dimer"/>
    <property type="match status" value="1"/>
</dbReference>
<dbReference type="InterPro" id="IPR007632">
    <property type="entry name" value="Anoctamin"/>
</dbReference>
<dbReference type="RefSeq" id="XP_031568292.1">
    <property type="nucleotide sequence ID" value="XM_031712432.1"/>
</dbReference>
<evidence type="ECO:0000256" key="9">
    <source>
        <dbReference type="SAM" id="MobiDB-lite"/>
    </source>
</evidence>
<dbReference type="Gene3D" id="2.30.42.10">
    <property type="match status" value="3"/>
</dbReference>
<reference evidence="12 13" key="1">
    <citation type="submission" date="2025-04" db="UniProtKB">
        <authorList>
            <consortium name="RefSeq"/>
        </authorList>
    </citation>
    <scope>IDENTIFICATION</scope>
    <source>
        <tissue evidence="12 13">Tentacle</tissue>
    </source>
</reference>
<feature type="transmembrane region" description="Helical" evidence="8">
    <location>
        <begin position="719"/>
        <end position="737"/>
    </location>
</feature>
<evidence type="ECO:0000256" key="7">
    <source>
        <dbReference type="ARBA" id="ARBA00023180"/>
    </source>
</evidence>
<evidence type="ECO:0000256" key="3">
    <source>
        <dbReference type="ARBA" id="ARBA00022475"/>
    </source>
</evidence>
<dbReference type="GO" id="GO:0046983">
    <property type="term" value="F:protein dimerization activity"/>
    <property type="evidence" value="ECO:0007669"/>
    <property type="project" value="InterPro"/>
</dbReference>
<feature type="transmembrane region" description="Helical" evidence="8">
    <location>
        <begin position="999"/>
        <end position="1022"/>
    </location>
</feature>
<evidence type="ECO:0000313" key="11">
    <source>
        <dbReference type="Proteomes" id="UP000515163"/>
    </source>
</evidence>
<feature type="domain" description="PDZ" evidence="10">
    <location>
        <begin position="171"/>
        <end position="262"/>
    </location>
</feature>
<dbReference type="InterPro" id="IPR032394">
    <property type="entry name" value="Anoct_dimer"/>
</dbReference>
<gene>
    <name evidence="12 13 14" type="primary">LOC116302984</name>
</gene>
<proteinExistence type="inferred from homology"/>
<comment type="subcellular location">
    <subcellularLocation>
        <location evidence="1">Cell membrane</location>
        <topology evidence="1">Multi-pass membrane protein</topology>
    </subcellularLocation>
    <subcellularLocation>
        <location evidence="8">Membrane</location>
        <topology evidence="8">Multi-pass membrane protein</topology>
    </subcellularLocation>
</comment>
<dbReference type="KEGG" id="aten:116302984"/>
<feature type="transmembrane region" description="Helical" evidence="8">
    <location>
        <begin position="793"/>
        <end position="817"/>
    </location>
</feature>
<keyword evidence="7" id="KW-0325">Glycoprotein</keyword>
<sequence>MMSSKRRKSFVDLDFGSDAGDRSGSNSPSLLLSPHSGGSQQDLYYHQADDEMSNHGDSPPRAPPVKIELRIKSGGLGFNIKGGRDQPVRAGDPGIYISRLRPGAVAEKDGRLKPGDKIVEINGEDTRNVIHDEALKLFRQNQQSISLLVEQNAILPSDLTKDREDEKNIQRIELRKDKKGKGVGLGFNIRGGRDNPYVPNDPSIYVTRIRSDGAAAFDGRLGVGDKILEINGVNVRSTTIDNAVELLQLAKKKVTLLVLKSALQETVKKAREGAVDSVRGKEIVVELKKSASEGLGFNIRGGQGTNYIRGHPGIFITSIKRGGVAHKDGTLQPGDRILEMNGVDVRNVPQDAAVQVVNRAGDSVKLLIEKNAEELFKKSEFFNLNFDEEDMSGEKGCYFRDGKRNIDFVLVYEEGEKPEPPDFTIKRQRYMENLKKSQLEFEEEISQDEKGKIHFIKCHVPWEVMLFYAEELSFRAPLKQRTGVKINWTEKMMKKLHLPNPFKNEVPDAPPDYFTTQFKANKLHKFINSDDPDHYFTDTERTRVASEILETACYGKRQKGEIGINRLVNEGVYSAAYPLHVGPAELPPGYHQGPHGPEEIKLNMRQILKEYWGRWGAWLKYQPLDHIRWYFGEKIGIYFAWLGQYTAWLIMPSVVGLLVFMYGVLTINGGANKPALDMCNFPKWTFPMCPACEVGCAVWDLHTACSRAKHAYLFDNPMTVAYAIFVSFWAVFFLEFWKRKEVTIGYQWDVLEFEEEEERPRPTFAALAPAVERNPITGLLEPYFPQEKRSFRMYSGIAIICGMVSLVMLFMVGVIVYKLLVIHPLYKNPDLQPHANQFVSATGAVLNLIIIMILSRVYEKLALLLNHWEMHRTQTEYEDNLTLKVFIFQFMNFYSSIFYIAFFKGKFVGYPGNYGTIFGLRNEECSPGGCLIELAQQLAVIMIGKQVIGNVQEVLIPEIKQYLKKRKRGSKGNDEIKPRWEADYELLENEGLFQEYLEMVIQFGFITLFVAAFPLAPFFALANNVFEIRIDSDKFVCDLRRSTADRAQDIGVWFKILDGIAKLAVISNAFLIAFTSEFLPKLLYAGIVSESGNLDGYLNFSLSWAPANTTSQPCRYQGLRDRDGHLTTFFWHLVTLRLAFVILFEHFVFGVSTLIDVIVPDIPQGLQDTIKREKYLATQALADHHGLMGSSDILNYDDVLVDMA</sequence>
<dbReference type="GO" id="GO:0005886">
    <property type="term" value="C:plasma membrane"/>
    <property type="evidence" value="ECO:0007669"/>
    <property type="project" value="UniProtKB-SubCell"/>
</dbReference>
<keyword evidence="4 8" id="KW-0812">Transmembrane</keyword>
<feature type="domain" description="PDZ" evidence="10">
    <location>
        <begin position="284"/>
        <end position="372"/>
    </location>
</feature>
<dbReference type="GeneID" id="116302984"/>
<evidence type="ECO:0000256" key="4">
    <source>
        <dbReference type="ARBA" id="ARBA00022692"/>
    </source>
</evidence>
<comment type="caution">
    <text evidence="8">Lacks conserved residue(s) required for the propagation of feature annotation.</text>
</comment>
<comment type="similarity">
    <text evidence="2 8">Belongs to the anoctamin family.</text>
</comment>
<keyword evidence="5 8" id="KW-1133">Transmembrane helix</keyword>
<organism evidence="11 12">
    <name type="scientific">Actinia tenebrosa</name>
    <name type="common">Australian red waratah sea anemone</name>
    <dbReference type="NCBI Taxonomy" id="6105"/>
    <lineage>
        <taxon>Eukaryota</taxon>
        <taxon>Metazoa</taxon>
        <taxon>Cnidaria</taxon>
        <taxon>Anthozoa</taxon>
        <taxon>Hexacorallia</taxon>
        <taxon>Actiniaria</taxon>
        <taxon>Actiniidae</taxon>
        <taxon>Actinia</taxon>
    </lineage>
</organism>
<evidence type="ECO:0000256" key="8">
    <source>
        <dbReference type="RuleBase" id="RU280814"/>
    </source>
</evidence>
<keyword evidence="6 8" id="KW-0472">Membrane</keyword>
<dbReference type="InterPro" id="IPR036034">
    <property type="entry name" value="PDZ_sf"/>
</dbReference>
<feature type="region of interest" description="Disordered" evidence="9">
    <location>
        <begin position="1"/>
        <end position="64"/>
    </location>
</feature>
<dbReference type="AlphaFoldDB" id="A0A6P8IP85"/>
<evidence type="ECO:0000256" key="5">
    <source>
        <dbReference type="ARBA" id="ARBA00022989"/>
    </source>
</evidence>
<feature type="transmembrane region" description="Helical" evidence="8">
    <location>
        <begin position="1129"/>
        <end position="1149"/>
    </location>
</feature>
<evidence type="ECO:0000256" key="6">
    <source>
        <dbReference type="ARBA" id="ARBA00023136"/>
    </source>
</evidence>
<feature type="transmembrane region" description="Helical" evidence="8">
    <location>
        <begin position="837"/>
        <end position="858"/>
    </location>
</feature>
<name>A0A6P8IP85_ACTTE</name>
<dbReference type="RefSeq" id="XP_031568300.1">
    <property type="nucleotide sequence ID" value="XM_031712440.1"/>
</dbReference>
<dbReference type="RefSeq" id="XP_031568285.1">
    <property type="nucleotide sequence ID" value="XM_031712425.1"/>
</dbReference>
<protein>
    <recommendedName>
        <fullName evidence="8">Anoctamin</fullName>
    </recommendedName>
</protein>
<dbReference type="Pfam" id="PF00595">
    <property type="entry name" value="PDZ"/>
    <property type="match status" value="3"/>
</dbReference>
<evidence type="ECO:0000313" key="13">
    <source>
        <dbReference type="RefSeq" id="XP_031568292.1"/>
    </source>
</evidence>
<dbReference type="InterPro" id="IPR049452">
    <property type="entry name" value="Anoctamin_TM"/>
</dbReference>
<feature type="compositionally biased region" description="Low complexity" evidence="9">
    <location>
        <begin position="23"/>
        <end position="39"/>
    </location>
</feature>
<evidence type="ECO:0000313" key="12">
    <source>
        <dbReference type="RefSeq" id="XP_031568285.1"/>
    </source>
</evidence>
<feature type="transmembrane region" description="Helical" evidence="8">
    <location>
        <begin position="638"/>
        <end position="665"/>
    </location>
</feature>
<dbReference type="GO" id="GO:0005254">
    <property type="term" value="F:chloride channel activity"/>
    <property type="evidence" value="ECO:0007669"/>
    <property type="project" value="TreeGrafter"/>
</dbReference>
<feature type="transmembrane region" description="Helical" evidence="8">
    <location>
        <begin position="881"/>
        <end position="902"/>
    </location>
</feature>
<accession>A0A6P8IP85</accession>
<keyword evidence="3" id="KW-1003">Cell membrane</keyword>
<evidence type="ECO:0000256" key="2">
    <source>
        <dbReference type="ARBA" id="ARBA00009671"/>
    </source>
</evidence>
<dbReference type="SMART" id="SM00228">
    <property type="entry name" value="PDZ"/>
    <property type="match status" value="3"/>
</dbReference>
<dbReference type="PANTHER" id="PTHR12308:SF84">
    <property type="entry name" value="ANOCTAMIN"/>
    <property type="match status" value="1"/>
</dbReference>
<dbReference type="PANTHER" id="PTHR12308">
    <property type="entry name" value="ANOCTAMIN"/>
    <property type="match status" value="1"/>
</dbReference>